<dbReference type="HOGENOM" id="CLU_624071_0_0_1"/>
<protein>
    <submittedName>
        <fullName evidence="2">Uncharacterized protein</fullName>
    </submittedName>
</protein>
<dbReference type="Gene3D" id="1.10.10.10">
    <property type="entry name" value="Winged helix-like DNA-binding domain superfamily/Winged helix DNA-binding domain"/>
    <property type="match status" value="1"/>
</dbReference>
<dbReference type="eggNOG" id="ENOG502RKJM">
    <property type="taxonomic scope" value="Eukaryota"/>
</dbReference>
<proteinExistence type="predicted"/>
<sequence>MASRNRKPRTKSTPATYATTAARSESPDWLRELRITKAHHHLAGSSSEAIDLNSIRATETPTIEFIRPEQHQFPLVLYKCSSPVGTCVTVKGWLETNLGSNIDTALQIVRMEKQNLHLIADPGASGTLILLDHAAYMPIGDGSTPVSIMALLIPQDKYIRFFYSILPFTPLLHTLGDTLDNDGQPFISFKRAVGAYTESTHSVSDGPDRHCRLFFLIRETFERALRVPEHPDFINAESLTDYAPEISDPDTALHRLESDQFLLKEYPSSLDKIDLEQRTKDGVEITASDDRYVELLHPAERELAFQMELKASAYLLIKRNFFAAYYTEIQRIDKKPGQRVRTEYASQQWLEREYGWVNRKAKRLAVGWRLLGLLDESRVMPWISEGGSLGPSMRRRVEEDDDNDNDDDDDDEEGNVGNDGGGGGGNAAEVVAAAAQIEK</sequence>
<feature type="compositionally biased region" description="Gly residues" evidence="1">
    <location>
        <begin position="417"/>
        <end position="426"/>
    </location>
</feature>
<feature type="compositionally biased region" description="Basic residues" evidence="1">
    <location>
        <begin position="1"/>
        <end position="10"/>
    </location>
</feature>
<evidence type="ECO:0000313" key="3">
    <source>
        <dbReference type="Proteomes" id="UP000016933"/>
    </source>
</evidence>
<feature type="compositionally biased region" description="Acidic residues" evidence="1">
    <location>
        <begin position="399"/>
        <end position="414"/>
    </location>
</feature>
<evidence type="ECO:0000256" key="1">
    <source>
        <dbReference type="SAM" id="MobiDB-lite"/>
    </source>
</evidence>
<evidence type="ECO:0000313" key="2">
    <source>
        <dbReference type="EMBL" id="EME49712.1"/>
    </source>
</evidence>
<reference evidence="2 3" key="2">
    <citation type="journal article" date="2012" name="PLoS Pathog.">
        <title>Diverse lifestyles and strategies of plant pathogenesis encoded in the genomes of eighteen Dothideomycetes fungi.</title>
        <authorList>
            <person name="Ohm R.A."/>
            <person name="Feau N."/>
            <person name="Henrissat B."/>
            <person name="Schoch C.L."/>
            <person name="Horwitz B.A."/>
            <person name="Barry K.W."/>
            <person name="Condon B.J."/>
            <person name="Copeland A.C."/>
            <person name="Dhillon B."/>
            <person name="Glaser F."/>
            <person name="Hesse C.N."/>
            <person name="Kosti I."/>
            <person name="LaButti K."/>
            <person name="Lindquist E.A."/>
            <person name="Lucas S."/>
            <person name="Salamov A.A."/>
            <person name="Bradshaw R.E."/>
            <person name="Ciuffetti L."/>
            <person name="Hamelin R.C."/>
            <person name="Kema G.H.J."/>
            <person name="Lawrence C."/>
            <person name="Scott J.A."/>
            <person name="Spatafora J.W."/>
            <person name="Turgeon B.G."/>
            <person name="de Wit P.J.G.M."/>
            <person name="Zhong S."/>
            <person name="Goodwin S.B."/>
            <person name="Grigoriev I.V."/>
        </authorList>
    </citation>
    <scope>NUCLEOTIDE SEQUENCE [LARGE SCALE GENOMIC DNA]</scope>
    <source>
        <strain evidence="3">NZE10 / CBS 128990</strain>
    </source>
</reference>
<dbReference type="EMBL" id="KB446535">
    <property type="protein sequence ID" value="EME49712.1"/>
    <property type="molecule type" value="Genomic_DNA"/>
</dbReference>
<name>N1Q205_DOTSN</name>
<gene>
    <name evidence="2" type="ORF">DOTSEDRAFT_76930</name>
</gene>
<accession>N1Q205</accession>
<organism evidence="2 3">
    <name type="scientific">Dothistroma septosporum (strain NZE10 / CBS 128990)</name>
    <name type="common">Red band needle blight fungus</name>
    <name type="synonym">Mycosphaerella pini</name>
    <dbReference type="NCBI Taxonomy" id="675120"/>
    <lineage>
        <taxon>Eukaryota</taxon>
        <taxon>Fungi</taxon>
        <taxon>Dikarya</taxon>
        <taxon>Ascomycota</taxon>
        <taxon>Pezizomycotina</taxon>
        <taxon>Dothideomycetes</taxon>
        <taxon>Dothideomycetidae</taxon>
        <taxon>Mycosphaerellales</taxon>
        <taxon>Mycosphaerellaceae</taxon>
        <taxon>Dothistroma</taxon>
    </lineage>
</organism>
<feature type="region of interest" description="Disordered" evidence="1">
    <location>
        <begin position="390"/>
        <end position="428"/>
    </location>
</feature>
<feature type="region of interest" description="Disordered" evidence="1">
    <location>
        <begin position="1"/>
        <end position="23"/>
    </location>
</feature>
<reference evidence="3" key="1">
    <citation type="journal article" date="2012" name="PLoS Genet.">
        <title>The genomes of the fungal plant pathogens Cladosporium fulvum and Dothistroma septosporum reveal adaptation to different hosts and lifestyles but also signatures of common ancestry.</title>
        <authorList>
            <person name="de Wit P.J.G.M."/>
            <person name="van der Burgt A."/>
            <person name="Oekmen B."/>
            <person name="Stergiopoulos I."/>
            <person name="Abd-Elsalam K.A."/>
            <person name="Aerts A.L."/>
            <person name="Bahkali A.H."/>
            <person name="Beenen H.G."/>
            <person name="Chettri P."/>
            <person name="Cox M.P."/>
            <person name="Datema E."/>
            <person name="de Vries R.P."/>
            <person name="Dhillon B."/>
            <person name="Ganley A.R."/>
            <person name="Griffiths S.A."/>
            <person name="Guo Y."/>
            <person name="Hamelin R.C."/>
            <person name="Henrissat B."/>
            <person name="Kabir M.S."/>
            <person name="Jashni M.K."/>
            <person name="Kema G."/>
            <person name="Klaubauf S."/>
            <person name="Lapidus A."/>
            <person name="Levasseur A."/>
            <person name="Lindquist E."/>
            <person name="Mehrabi R."/>
            <person name="Ohm R.A."/>
            <person name="Owen T.J."/>
            <person name="Salamov A."/>
            <person name="Schwelm A."/>
            <person name="Schijlen E."/>
            <person name="Sun H."/>
            <person name="van den Burg H.A."/>
            <person name="van Ham R.C.H.J."/>
            <person name="Zhang S."/>
            <person name="Goodwin S.B."/>
            <person name="Grigoriev I.V."/>
            <person name="Collemare J."/>
            <person name="Bradshaw R.E."/>
        </authorList>
    </citation>
    <scope>NUCLEOTIDE SEQUENCE [LARGE SCALE GENOMIC DNA]</scope>
    <source>
        <strain evidence="3">NZE10 / CBS 128990</strain>
    </source>
</reference>
<keyword evidence="3" id="KW-1185">Reference proteome</keyword>
<dbReference type="AlphaFoldDB" id="N1Q205"/>
<dbReference type="Proteomes" id="UP000016933">
    <property type="component" value="Unassembled WGS sequence"/>
</dbReference>
<dbReference type="OMA" id="VMPWISE"/>
<dbReference type="InterPro" id="IPR036388">
    <property type="entry name" value="WH-like_DNA-bd_sf"/>
</dbReference>
<dbReference type="OrthoDB" id="3642124at2759"/>
<feature type="compositionally biased region" description="Polar residues" evidence="1">
    <location>
        <begin position="11"/>
        <end position="23"/>
    </location>
</feature>